<feature type="binding site" evidence="7">
    <location>
        <position position="130"/>
    </location>
    <ligand>
        <name>carbamoyl phosphate</name>
        <dbReference type="ChEBI" id="CHEBI:58228"/>
    </ligand>
</feature>
<dbReference type="Proteomes" id="UP000243524">
    <property type="component" value="Unassembled WGS sequence"/>
</dbReference>
<dbReference type="InterPro" id="IPR002082">
    <property type="entry name" value="Asp_carbamoyltransf"/>
</dbReference>
<evidence type="ECO:0000259" key="9">
    <source>
        <dbReference type="Pfam" id="PF02729"/>
    </source>
</evidence>
<reference evidence="10 11" key="1">
    <citation type="submission" date="2017-06" db="EMBL/GenBank/DDBJ databases">
        <title>the draft geome sequence of Illustriluteabacillus marina B3227.</title>
        <authorList>
            <person name="He R.-H."/>
            <person name="Du Z.-J."/>
        </authorList>
    </citation>
    <scope>NUCLEOTIDE SEQUENCE [LARGE SCALE GENOMIC DNA]</scope>
    <source>
        <strain evidence="10 11">B3227</strain>
    </source>
</reference>
<dbReference type="InterPro" id="IPR036901">
    <property type="entry name" value="Asp/Orn_carbamoylTrfase_sf"/>
</dbReference>
<keyword evidence="11" id="KW-1185">Reference proteome</keyword>
<dbReference type="PANTHER" id="PTHR45753:SF6">
    <property type="entry name" value="ASPARTATE CARBAMOYLTRANSFERASE"/>
    <property type="match status" value="1"/>
</dbReference>
<evidence type="ECO:0000256" key="1">
    <source>
        <dbReference type="ARBA" id="ARBA00004852"/>
    </source>
</evidence>
<evidence type="ECO:0000256" key="3">
    <source>
        <dbReference type="ARBA" id="ARBA00022679"/>
    </source>
</evidence>
<dbReference type="GO" id="GO:0004070">
    <property type="term" value="F:aspartate carbamoyltransferase activity"/>
    <property type="evidence" value="ECO:0007669"/>
    <property type="project" value="UniProtKB-UniRule"/>
</dbReference>
<dbReference type="GO" id="GO:0044205">
    <property type="term" value="P:'de novo' UMP biosynthetic process"/>
    <property type="evidence" value="ECO:0007669"/>
    <property type="project" value="UniProtKB-UniRule"/>
</dbReference>
<dbReference type="InterPro" id="IPR006132">
    <property type="entry name" value="Asp/Orn_carbamoyltranf_P-bd"/>
</dbReference>
<protein>
    <recommendedName>
        <fullName evidence="7">Aspartate carbamoyltransferase</fullName>
        <ecNumber evidence="7">2.1.3.2</ecNumber>
    </recommendedName>
    <alternativeName>
        <fullName evidence="7">Aspartate transcarbamylase</fullName>
        <shortName evidence="7">ATCase</shortName>
    </alternativeName>
</protein>
<dbReference type="UniPathway" id="UPA00070">
    <property type="reaction ID" value="UER00116"/>
</dbReference>
<feature type="binding site" evidence="7">
    <location>
        <position position="160"/>
    </location>
    <ligand>
        <name>L-aspartate</name>
        <dbReference type="ChEBI" id="CHEBI:29991"/>
    </ligand>
</feature>
<evidence type="ECO:0000313" key="10">
    <source>
        <dbReference type="EMBL" id="PKR78558.1"/>
    </source>
</evidence>
<comment type="function">
    <text evidence="5 7">Catalyzes the condensation of carbamoyl phosphate and aspartate to form carbamoyl aspartate and inorganic phosphate, the committed step in the de novo pyrimidine nucleotide biosynthesis pathway.</text>
</comment>
<dbReference type="InterPro" id="IPR006130">
    <property type="entry name" value="Asp/Orn_carbamoylTrfase"/>
</dbReference>
<dbReference type="AlphaFoldDB" id="A0A2I0QW61"/>
<evidence type="ECO:0000256" key="4">
    <source>
        <dbReference type="ARBA" id="ARBA00022975"/>
    </source>
</evidence>
<organism evidence="10 11">
    <name type="scientific">Halalkalibacillus sediminis</name>
    <dbReference type="NCBI Taxonomy" id="2018042"/>
    <lineage>
        <taxon>Bacteria</taxon>
        <taxon>Bacillati</taxon>
        <taxon>Bacillota</taxon>
        <taxon>Bacilli</taxon>
        <taxon>Bacillales</taxon>
        <taxon>Bacillaceae</taxon>
        <taxon>Halalkalibacillus</taxon>
    </lineage>
</organism>
<evidence type="ECO:0000256" key="6">
    <source>
        <dbReference type="ARBA" id="ARBA00048859"/>
    </source>
</evidence>
<dbReference type="EMBL" id="PJNH01000001">
    <property type="protein sequence ID" value="PKR78558.1"/>
    <property type="molecule type" value="Genomic_DNA"/>
</dbReference>
<feature type="binding site" evidence="7">
    <location>
        <position position="50"/>
    </location>
    <ligand>
        <name>carbamoyl phosphate</name>
        <dbReference type="ChEBI" id="CHEBI:58228"/>
    </ligand>
</feature>
<feature type="binding site" evidence="7">
    <location>
        <position position="251"/>
    </location>
    <ligand>
        <name>carbamoyl phosphate</name>
        <dbReference type="ChEBI" id="CHEBI:58228"/>
    </ligand>
</feature>
<dbReference type="PROSITE" id="PS00097">
    <property type="entry name" value="CARBAMOYLTRANSFERASE"/>
    <property type="match status" value="1"/>
</dbReference>
<evidence type="ECO:0000259" key="8">
    <source>
        <dbReference type="Pfam" id="PF00185"/>
    </source>
</evidence>
<feature type="binding site" evidence="7">
    <location>
        <position position="127"/>
    </location>
    <ligand>
        <name>carbamoyl phosphate</name>
        <dbReference type="ChEBI" id="CHEBI:58228"/>
    </ligand>
</feature>
<dbReference type="FunFam" id="3.40.50.1370:FF:000011">
    <property type="entry name" value="Aspartate carbamoyltransferase"/>
    <property type="match status" value="1"/>
</dbReference>
<dbReference type="Gene3D" id="3.40.50.1370">
    <property type="entry name" value="Aspartate/ornithine carbamoyltransferase"/>
    <property type="match status" value="2"/>
</dbReference>
<dbReference type="GO" id="GO:0005829">
    <property type="term" value="C:cytosol"/>
    <property type="evidence" value="ECO:0007669"/>
    <property type="project" value="TreeGrafter"/>
</dbReference>
<dbReference type="GO" id="GO:0016597">
    <property type="term" value="F:amino acid binding"/>
    <property type="evidence" value="ECO:0007669"/>
    <property type="project" value="InterPro"/>
</dbReference>
<comment type="subunit">
    <text evidence="7">Heterododecamer (2C3:3R2) of six catalytic PyrB chains organized as two trimers (C3), and six regulatory PyrI chains organized as three dimers (R2).</text>
</comment>
<feature type="domain" description="Aspartate/ornithine carbamoyltransferase Asp/Orn-binding" evidence="8">
    <location>
        <begin position="148"/>
        <end position="287"/>
    </location>
</feature>
<comment type="similarity">
    <text evidence="2 7">Belongs to the aspartate/ornithine carbamoyltransferase superfamily. ATCase family.</text>
</comment>
<dbReference type="PANTHER" id="PTHR45753">
    <property type="entry name" value="ORNITHINE CARBAMOYLTRANSFERASE, MITOCHONDRIAL"/>
    <property type="match status" value="1"/>
</dbReference>
<dbReference type="EC" id="2.1.3.2" evidence="7"/>
<feature type="binding site" evidence="7">
    <location>
        <position position="77"/>
    </location>
    <ligand>
        <name>L-aspartate</name>
        <dbReference type="ChEBI" id="CHEBI:29991"/>
    </ligand>
</feature>
<dbReference type="SUPFAM" id="SSF53671">
    <property type="entry name" value="Aspartate/ornithine carbamoyltransferase"/>
    <property type="match status" value="1"/>
</dbReference>
<feature type="domain" description="Aspartate/ornithine carbamoyltransferase carbamoyl-P binding" evidence="9">
    <location>
        <begin position="3"/>
        <end position="140"/>
    </location>
</feature>
<dbReference type="RefSeq" id="WP_101330301.1">
    <property type="nucleotide sequence ID" value="NZ_PJNH01000001.1"/>
</dbReference>
<comment type="pathway">
    <text evidence="1 7">Pyrimidine metabolism; UMP biosynthesis via de novo pathway; (S)-dihydroorotate from bicarbonate: step 2/3.</text>
</comment>
<dbReference type="OrthoDB" id="9774690at2"/>
<dbReference type="HAMAP" id="MF_00001">
    <property type="entry name" value="Asp_carb_tr"/>
    <property type="match status" value="1"/>
</dbReference>
<gene>
    <name evidence="7" type="primary">pyrB</name>
    <name evidence="10" type="ORF">CEY16_02025</name>
</gene>
<accession>A0A2I0QW61</accession>
<name>A0A2I0QW61_9BACI</name>
<feature type="binding site" evidence="7">
    <location>
        <position position="99"/>
    </location>
    <ligand>
        <name>carbamoyl phosphate</name>
        <dbReference type="ChEBI" id="CHEBI:58228"/>
    </ligand>
</feature>
<feature type="binding site" evidence="7">
    <location>
        <position position="49"/>
    </location>
    <ligand>
        <name>carbamoyl phosphate</name>
        <dbReference type="ChEBI" id="CHEBI:58228"/>
    </ligand>
</feature>
<dbReference type="PRINTS" id="PR00101">
    <property type="entry name" value="ATCASE"/>
</dbReference>
<evidence type="ECO:0000256" key="7">
    <source>
        <dbReference type="HAMAP-Rule" id="MF_00001"/>
    </source>
</evidence>
<keyword evidence="4 7" id="KW-0665">Pyrimidine biosynthesis</keyword>
<dbReference type="NCBIfam" id="NF002032">
    <property type="entry name" value="PRK00856.1"/>
    <property type="match status" value="1"/>
</dbReference>
<comment type="caution">
    <text evidence="10">The sequence shown here is derived from an EMBL/GenBank/DDBJ whole genome shotgun (WGS) entry which is preliminary data.</text>
</comment>
<comment type="catalytic activity">
    <reaction evidence="6 7">
        <text>carbamoyl phosphate + L-aspartate = N-carbamoyl-L-aspartate + phosphate + H(+)</text>
        <dbReference type="Rhea" id="RHEA:20013"/>
        <dbReference type="ChEBI" id="CHEBI:15378"/>
        <dbReference type="ChEBI" id="CHEBI:29991"/>
        <dbReference type="ChEBI" id="CHEBI:32814"/>
        <dbReference type="ChEBI" id="CHEBI:43474"/>
        <dbReference type="ChEBI" id="CHEBI:58228"/>
        <dbReference type="EC" id="2.1.3.2"/>
    </reaction>
</comment>
<dbReference type="Pfam" id="PF00185">
    <property type="entry name" value="OTCace"/>
    <property type="match status" value="1"/>
</dbReference>
<keyword evidence="3 7" id="KW-0808">Transferase</keyword>
<dbReference type="InterPro" id="IPR006131">
    <property type="entry name" value="Asp_carbamoyltransf_Asp/Orn-bd"/>
</dbReference>
<evidence type="ECO:0000313" key="11">
    <source>
        <dbReference type="Proteomes" id="UP000243524"/>
    </source>
</evidence>
<feature type="binding site" evidence="7">
    <location>
        <position position="250"/>
    </location>
    <ligand>
        <name>carbamoyl phosphate</name>
        <dbReference type="ChEBI" id="CHEBI:58228"/>
    </ligand>
</feature>
<dbReference type="GO" id="GO:0006520">
    <property type="term" value="P:amino acid metabolic process"/>
    <property type="evidence" value="ECO:0007669"/>
    <property type="project" value="InterPro"/>
</dbReference>
<sequence>MNHLLTMNDVSTDEINKLLDRAEEFQRNPSIDTLEEKSAALLFFEPSTRTKMSFEMACDKLQMKRLTFSPEQSSVTKGESLYDTIKTLESIGSDVIIVRHPEKNYFNAIKNLIDVPMINAGDGSGEHPTQSLLDLMTIRQEFNRFEHLNVAICGDIKHSRVARSNAIALDNLGANVTLVAKEEWQDHSLPFKYHTIDEAISGVDVLMLLRVQYERHEIKEGKEESYLQTYGLTKERERAMRKGSIIMHPAPVNRGIEIDSELVECERSRIFQQMTNGVAVREAIIEHCLK</sequence>
<proteinExistence type="inferred from homology"/>
<feature type="binding site" evidence="7">
    <location>
        <position position="210"/>
    </location>
    <ligand>
        <name>L-aspartate</name>
        <dbReference type="ChEBI" id="CHEBI:29991"/>
    </ligand>
</feature>
<evidence type="ECO:0000256" key="2">
    <source>
        <dbReference type="ARBA" id="ARBA00008896"/>
    </source>
</evidence>
<dbReference type="NCBIfam" id="TIGR00670">
    <property type="entry name" value="asp_carb_tr"/>
    <property type="match status" value="1"/>
</dbReference>
<dbReference type="Pfam" id="PF02729">
    <property type="entry name" value="OTCace_N"/>
    <property type="match status" value="1"/>
</dbReference>
<dbReference type="PRINTS" id="PR00100">
    <property type="entry name" value="AOTCASE"/>
</dbReference>
<dbReference type="GO" id="GO:0006207">
    <property type="term" value="P:'de novo' pyrimidine nucleobase biosynthetic process"/>
    <property type="evidence" value="ECO:0007669"/>
    <property type="project" value="InterPro"/>
</dbReference>
<evidence type="ECO:0000256" key="5">
    <source>
        <dbReference type="ARBA" id="ARBA00043884"/>
    </source>
</evidence>